<comment type="caution">
    <text evidence="1">The sequence shown here is derived from an EMBL/GenBank/DDBJ whole genome shotgun (WGS) entry which is preliminary data.</text>
</comment>
<reference evidence="1 2" key="1">
    <citation type="submission" date="2024-02" db="EMBL/GenBank/DDBJ databases">
        <title>A draft genome for the cacao thread blight pathogen Marasmius crinis-equi.</title>
        <authorList>
            <person name="Cohen S.P."/>
            <person name="Baruah I.K."/>
            <person name="Amoako-Attah I."/>
            <person name="Bukari Y."/>
            <person name="Meinhardt L.W."/>
            <person name="Bailey B.A."/>
        </authorList>
    </citation>
    <scope>NUCLEOTIDE SEQUENCE [LARGE SCALE GENOMIC DNA]</scope>
    <source>
        <strain evidence="1 2">GH-76</strain>
    </source>
</reference>
<dbReference type="Proteomes" id="UP001465976">
    <property type="component" value="Unassembled WGS sequence"/>
</dbReference>
<dbReference type="EMBL" id="JBAHYK010001367">
    <property type="protein sequence ID" value="KAL0568311.1"/>
    <property type="molecule type" value="Genomic_DNA"/>
</dbReference>
<evidence type="ECO:0000313" key="2">
    <source>
        <dbReference type="Proteomes" id="UP001465976"/>
    </source>
</evidence>
<name>A0ABR3EZF8_9AGAR</name>
<gene>
    <name evidence="1" type="ORF">V5O48_013679</name>
</gene>
<sequence>MSTDSVLAKVAMSREECEARILAKQPFEKHEVDALAALSRCRKDEKYWLPDGKVIEIEDRTVKVPLSLTFGEIPALCHWIESEENKSPLHPSHPKLGSEAYPLVLNGGDQIGYQHMLTYLLKWGVFWVVDHAVKFAKERLFVTTESKAPSIRLGLAREFHLGDWVESGLEPYIDVSITPQLKEVSKDDIYRMGYRVYEIVARTREANVRRRMELALVAPSMGLTELGLRNVGCSPGQHDNCRQAWKEGWQNEVAPRLLDSKAPISLQFVSAFVRGQIEVKGPRETPSAFSRINYHCALAAVDSLVYGPELEDHGWKAIKMKAVEMVKRMYECWDENDKAVEASNVDDYFGGVVVYR</sequence>
<protein>
    <submittedName>
        <fullName evidence="1">Uncharacterized protein</fullName>
    </submittedName>
</protein>
<accession>A0ABR3EZF8</accession>
<organism evidence="1 2">
    <name type="scientific">Marasmius crinis-equi</name>
    <dbReference type="NCBI Taxonomy" id="585013"/>
    <lineage>
        <taxon>Eukaryota</taxon>
        <taxon>Fungi</taxon>
        <taxon>Dikarya</taxon>
        <taxon>Basidiomycota</taxon>
        <taxon>Agaricomycotina</taxon>
        <taxon>Agaricomycetes</taxon>
        <taxon>Agaricomycetidae</taxon>
        <taxon>Agaricales</taxon>
        <taxon>Marasmiineae</taxon>
        <taxon>Marasmiaceae</taxon>
        <taxon>Marasmius</taxon>
    </lineage>
</organism>
<keyword evidence="2" id="KW-1185">Reference proteome</keyword>
<evidence type="ECO:0000313" key="1">
    <source>
        <dbReference type="EMBL" id="KAL0568311.1"/>
    </source>
</evidence>
<proteinExistence type="predicted"/>